<dbReference type="PaxDb" id="2903-EOD36490"/>
<dbReference type="AlphaFoldDB" id="A0A0D3KL55"/>
<keyword evidence="3" id="KW-1185">Reference proteome</keyword>
<protein>
    <submittedName>
        <fullName evidence="2">Uncharacterized protein</fullName>
    </submittedName>
</protein>
<dbReference type="RefSeq" id="XP_005788919.1">
    <property type="nucleotide sequence ID" value="XM_005788862.1"/>
</dbReference>
<evidence type="ECO:0000313" key="3">
    <source>
        <dbReference type="Proteomes" id="UP000013827"/>
    </source>
</evidence>
<reference evidence="3" key="1">
    <citation type="journal article" date="2013" name="Nature">
        <title>Pan genome of the phytoplankton Emiliania underpins its global distribution.</title>
        <authorList>
            <person name="Read B.A."/>
            <person name="Kegel J."/>
            <person name="Klute M.J."/>
            <person name="Kuo A."/>
            <person name="Lefebvre S.C."/>
            <person name="Maumus F."/>
            <person name="Mayer C."/>
            <person name="Miller J."/>
            <person name="Monier A."/>
            <person name="Salamov A."/>
            <person name="Young J."/>
            <person name="Aguilar M."/>
            <person name="Claverie J.M."/>
            <person name="Frickenhaus S."/>
            <person name="Gonzalez K."/>
            <person name="Herman E.K."/>
            <person name="Lin Y.C."/>
            <person name="Napier J."/>
            <person name="Ogata H."/>
            <person name="Sarno A.F."/>
            <person name="Shmutz J."/>
            <person name="Schroeder D."/>
            <person name="de Vargas C."/>
            <person name="Verret F."/>
            <person name="von Dassow P."/>
            <person name="Valentin K."/>
            <person name="Van de Peer Y."/>
            <person name="Wheeler G."/>
            <person name="Dacks J.B."/>
            <person name="Delwiche C.F."/>
            <person name="Dyhrman S.T."/>
            <person name="Glockner G."/>
            <person name="John U."/>
            <person name="Richards T."/>
            <person name="Worden A.Z."/>
            <person name="Zhang X."/>
            <person name="Grigoriev I.V."/>
            <person name="Allen A.E."/>
            <person name="Bidle K."/>
            <person name="Borodovsky M."/>
            <person name="Bowler C."/>
            <person name="Brownlee C."/>
            <person name="Cock J.M."/>
            <person name="Elias M."/>
            <person name="Gladyshev V.N."/>
            <person name="Groth M."/>
            <person name="Guda C."/>
            <person name="Hadaegh A."/>
            <person name="Iglesias-Rodriguez M.D."/>
            <person name="Jenkins J."/>
            <person name="Jones B.M."/>
            <person name="Lawson T."/>
            <person name="Leese F."/>
            <person name="Lindquist E."/>
            <person name="Lobanov A."/>
            <person name="Lomsadze A."/>
            <person name="Malik S.B."/>
            <person name="Marsh M.E."/>
            <person name="Mackinder L."/>
            <person name="Mock T."/>
            <person name="Mueller-Roeber B."/>
            <person name="Pagarete A."/>
            <person name="Parker M."/>
            <person name="Probert I."/>
            <person name="Quesneville H."/>
            <person name="Raines C."/>
            <person name="Rensing S.A."/>
            <person name="Riano-Pachon D.M."/>
            <person name="Richier S."/>
            <person name="Rokitta S."/>
            <person name="Shiraiwa Y."/>
            <person name="Soanes D.M."/>
            <person name="van der Giezen M."/>
            <person name="Wahlund T.M."/>
            <person name="Williams B."/>
            <person name="Wilson W."/>
            <person name="Wolfe G."/>
            <person name="Wurch L.L."/>
        </authorList>
    </citation>
    <scope>NUCLEOTIDE SEQUENCE</scope>
</reference>
<dbReference type="KEGG" id="ehx:EMIHUDRAFT_455046"/>
<evidence type="ECO:0000256" key="1">
    <source>
        <dbReference type="SAM" id="MobiDB-lite"/>
    </source>
</evidence>
<proteinExistence type="predicted"/>
<dbReference type="HOGENOM" id="CLU_722792_0_0_1"/>
<evidence type="ECO:0000313" key="2">
    <source>
        <dbReference type="EnsemblProtists" id="EOD36490"/>
    </source>
</evidence>
<feature type="region of interest" description="Disordered" evidence="1">
    <location>
        <begin position="92"/>
        <end position="146"/>
    </location>
</feature>
<dbReference type="EnsemblProtists" id="EOD36490">
    <property type="protein sequence ID" value="EOD36490"/>
    <property type="gene ID" value="EMIHUDRAFT_455046"/>
</dbReference>
<reference evidence="2" key="2">
    <citation type="submission" date="2024-10" db="UniProtKB">
        <authorList>
            <consortium name="EnsemblProtists"/>
        </authorList>
    </citation>
    <scope>IDENTIFICATION</scope>
</reference>
<sequence>MHASLLRAALEETACSLQWQPFASLRGAEGRYTVNTTSGFIPDGSEIDLVPENRHLFRGSTPAPRSDAEALARRASVLPRGELLAGVCTSAAAPDPEQADDSFAFGVHGVDGRPSGPGPDASLAIGSAGGESDTGGGGGEWHTVRVGPMESTGGFDFWFLGWDDFAGLSEPIAAHGAVCATGALITLVDEAGRPIGQPPLHIHHAFLNLESSGSRHHTTDTRACLLLGRRCPGGAAMFAGAADFEQLQRVFSMRLTVEEPLNARAMVNDARPRGSAPMRWYVQLSLRTSAGRCEDAHSVVSVFHPGLLSKFTTLQVPATEDSFYYYTFRLPFSGSLLPPGREREAPSMLHTHPAFLQRVFLLNGTPSQLALPALPPFCSWLGI</sequence>
<organism evidence="2 3">
    <name type="scientific">Emiliania huxleyi (strain CCMP1516)</name>
    <dbReference type="NCBI Taxonomy" id="280463"/>
    <lineage>
        <taxon>Eukaryota</taxon>
        <taxon>Haptista</taxon>
        <taxon>Haptophyta</taxon>
        <taxon>Prymnesiophyceae</taxon>
        <taxon>Isochrysidales</taxon>
        <taxon>Noelaerhabdaceae</taxon>
        <taxon>Emiliania</taxon>
    </lineage>
</organism>
<accession>A0A0D3KL55</accession>
<dbReference type="Proteomes" id="UP000013827">
    <property type="component" value="Unassembled WGS sequence"/>
</dbReference>
<feature type="compositionally biased region" description="Gly residues" evidence="1">
    <location>
        <begin position="127"/>
        <end position="140"/>
    </location>
</feature>
<dbReference type="GeneID" id="17281760"/>
<name>A0A0D3KL55_EMIH1</name>